<dbReference type="GO" id="GO:0008757">
    <property type="term" value="F:S-adenosylmethionine-dependent methyltransferase activity"/>
    <property type="evidence" value="ECO:0007669"/>
    <property type="project" value="InterPro"/>
</dbReference>
<dbReference type="Proteomes" id="UP000199558">
    <property type="component" value="Unassembled WGS sequence"/>
</dbReference>
<dbReference type="EMBL" id="FLRH01000003">
    <property type="protein sequence ID" value="SBT65917.1"/>
    <property type="molecule type" value="Genomic_DNA"/>
</dbReference>
<name>A0A1A9BAJ7_9ACTN</name>
<proteinExistence type="predicted"/>
<organism evidence="2 3">
    <name type="scientific">Micromonospora sediminicola</name>
    <dbReference type="NCBI Taxonomy" id="946078"/>
    <lineage>
        <taxon>Bacteria</taxon>
        <taxon>Bacillati</taxon>
        <taxon>Actinomycetota</taxon>
        <taxon>Actinomycetes</taxon>
        <taxon>Micromonosporales</taxon>
        <taxon>Micromonosporaceae</taxon>
        <taxon>Micromonospora</taxon>
    </lineage>
</organism>
<accession>A0A1A9BAJ7</accession>
<protein>
    <submittedName>
        <fullName evidence="2">Nodulation protein S (NodS)</fullName>
    </submittedName>
</protein>
<reference evidence="3" key="1">
    <citation type="submission" date="2016-06" db="EMBL/GenBank/DDBJ databases">
        <authorList>
            <person name="Varghese N."/>
            <person name="Submissions Spin"/>
        </authorList>
    </citation>
    <scope>NUCLEOTIDE SEQUENCE [LARGE SCALE GENOMIC DNA]</scope>
    <source>
        <strain evidence="3">DSM 45794</strain>
    </source>
</reference>
<gene>
    <name evidence="2" type="ORF">GA0070622_2932</name>
</gene>
<dbReference type="PANTHER" id="PTHR43861:SF3">
    <property type="entry name" value="PUTATIVE (AFU_ORTHOLOGUE AFUA_2G14390)-RELATED"/>
    <property type="match status" value="1"/>
</dbReference>
<dbReference type="Gene3D" id="3.40.50.150">
    <property type="entry name" value="Vaccinia Virus protein VP39"/>
    <property type="match status" value="1"/>
</dbReference>
<dbReference type="AlphaFoldDB" id="A0A1A9BAJ7"/>
<keyword evidence="3" id="KW-1185">Reference proteome</keyword>
<evidence type="ECO:0000313" key="2">
    <source>
        <dbReference type="EMBL" id="SBT65917.1"/>
    </source>
</evidence>
<dbReference type="PANTHER" id="PTHR43861">
    <property type="entry name" value="TRANS-ACONITATE 2-METHYLTRANSFERASE-RELATED"/>
    <property type="match status" value="1"/>
</dbReference>
<keyword evidence="1" id="KW-0808">Transferase</keyword>
<evidence type="ECO:0000256" key="1">
    <source>
        <dbReference type="ARBA" id="ARBA00022679"/>
    </source>
</evidence>
<sequence length="208" mass="23426">MTARRTPAEYFDHMYADAEDPWSFETRWYEQRKHDLTVSCLPRPRYRSAFEPGCSTGALTSRLAQRCDRLLAVDIAAAPVATARKRLSDQAHVRVEQMRVPEEWPAAVDGPFDLVVLSELGYYFDDAGLELLITRAVESLEPGGALVAVHWRPAVAEHVRGGDDVHRRLGARDGLARTAHHQEEDFLLDVFLRVPPPARSVAQVEGLW</sequence>
<dbReference type="InterPro" id="IPR029063">
    <property type="entry name" value="SAM-dependent_MTases_sf"/>
</dbReference>
<dbReference type="Pfam" id="PF05401">
    <property type="entry name" value="NodS"/>
    <property type="match status" value="1"/>
</dbReference>
<dbReference type="RefSeq" id="WP_091573781.1">
    <property type="nucleotide sequence ID" value="NZ_FLRH01000003.1"/>
</dbReference>
<dbReference type="SUPFAM" id="SSF53335">
    <property type="entry name" value="S-adenosyl-L-methionine-dependent methyltransferases"/>
    <property type="match status" value="1"/>
</dbReference>
<dbReference type="GO" id="GO:0009312">
    <property type="term" value="P:oligosaccharide biosynthetic process"/>
    <property type="evidence" value="ECO:0007669"/>
    <property type="project" value="InterPro"/>
</dbReference>
<dbReference type="STRING" id="946078.GA0070622_2932"/>
<dbReference type="OrthoDB" id="116799at2"/>
<dbReference type="CDD" id="cd02440">
    <property type="entry name" value="AdoMet_MTases"/>
    <property type="match status" value="1"/>
</dbReference>
<dbReference type="InterPro" id="IPR008715">
    <property type="entry name" value="SAM-MeTfrase_NodS-like"/>
</dbReference>
<evidence type="ECO:0000313" key="3">
    <source>
        <dbReference type="Proteomes" id="UP000199558"/>
    </source>
</evidence>